<dbReference type="Proteomes" id="UP000502823">
    <property type="component" value="Unassembled WGS sequence"/>
</dbReference>
<dbReference type="InterPro" id="IPR004148">
    <property type="entry name" value="BAR_dom"/>
</dbReference>
<comment type="caution">
    <text evidence="5">The sequence shown here is derived from an EMBL/GenBank/DDBJ whole genome shotgun (WGS) entry which is preliminary data.</text>
</comment>
<proteinExistence type="predicted"/>
<evidence type="ECO:0000256" key="3">
    <source>
        <dbReference type="ARBA" id="ARBA00023212"/>
    </source>
</evidence>
<organism evidence="5 6">
    <name type="scientific">Coptotermes formosanus</name>
    <name type="common">Formosan subterranean termite</name>
    <dbReference type="NCBI Taxonomy" id="36987"/>
    <lineage>
        <taxon>Eukaryota</taxon>
        <taxon>Metazoa</taxon>
        <taxon>Ecdysozoa</taxon>
        <taxon>Arthropoda</taxon>
        <taxon>Hexapoda</taxon>
        <taxon>Insecta</taxon>
        <taxon>Pterygota</taxon>
        <taxon>Neoptera</taxon>
        <taxon>Polyneoptera</taxon>
        <taxon>Dictyoptera</taxon>
        <taxon>Blattodea</taxon>
        <taxon>Blattoidea</taxon>
        <taxon>Termitoidae</taxon>
        <taxon>Rhinotermitidae</taxon>
        <taxon>Coptotermes</taxon>
    </lineage>
</organism>
<evidence type="ECO:0000256" key="2">
    <source>
        <dbReference type="ARBA" id="ARBA00022490"/>
    </source>
</evidence>
<dbReference type="GO" id="GO:0097320">
    <property type="term" value="P:plasma membrane tubulation"/>
    <property type="evidence" value="ECO:0007669"/>
    <property type="project" value="TreeGrafter"/>
</dbReference>
<dbReference type="GO" id="GO:0015629">
    <property type="term" value="C:actin cytoskeleton"/>
    <property type="evidence" value="ECO:0007669"/>
    <property type="project" value="TreeGrafter"/>
</dbReference>
<sequence>MRTWKFGGACYSVRCLLVMNPLRRNYLSTKPSPAPHVLTKVDERNLEIIFQRLQNVEETTRRLQKDMKKYLENIAMVTKSEQKITADLSGSALCHQNAELRKLIEDYHSVTSQLCNSVRDLASVNQQTFLEPLKKYAGTFSSVDSALQRREHLVQEWRNIAAKVRKLEERERTASNVVKLEREKKSLEVSGRELAACHASLLSELTQFLEKRVDYFRPTLQALLRSQLEYYGNTTRLFTHLVPANRASAKEGSPSLCVSDSEFETSINNKLDRIRALSIVKT</sequence>
<dbReference type="SUPFAM" id="SSF103657">
    <property type="entry name" value="BAR/IMD domain-like"/>
    <property type="match status" value="1"/>
</dbReference>
<dbReference type="OrthoDB" id="446293at2759"/>
<dbReference type="InterPro" id="IPR046982">
    <property type="entry name" value="BIN3/RVS161-like"/>
</dbReference>
<dbReference type="PANTHER" id="PTHR47174:SF3">
    <property type="entry name" value="BRIDGING INTEGRATOR 3"/>
    <property type="match status" value="1"/>
</dbReference>
<evidence type="ECO:0000313" key="6">
    <source>
        <dbReference type="Proteomes" id="UP000502823"/>
    </source>
</evidence>
<dbReference type="SMART" id="SM00721">
    <property type="entry name" value="BAR"/>
    <property type="match status" value="1"/>
</dbReference>
<dbReference type="PANTHER" id="PTHR47174">
    <property type="entry name" value="BRIDGING INTEGRATOR 3"/>
    <property type="match status" value="1"/>
</dbReference>
<dbReference type="Pfam" id="PF03114">
    <property type="entry name" value="BAR"/>
    <property type="match status" value="1"/>
</dbReference>
<dbReference type="InterPro" id="IPR027267">
    <property type="entry name" value="AH/BAR_dom_sf"/>
</dbReference>
<keyword evidence="6" id="KW-1185">Reference proteome</keyword>
<keyword evidence="3" id="KW-0206">Cytoskeleton</keyword>
<gene>
    <name evidence="5" type="ORF">Cfor_04276</name>
</gene>
<dbReference type="GO" id="GO:0008289">
    <property type="term" value="F:lipid binding"/>
    <property type="evidence" value="ECO:0007669"/>
    <property type="project" value="TreeGrafter"/>
</dbReference>
<dbReference type="InParanoid" id="A0A6L2PXN1"/>
<keyword evidence="2" id="KW-0963">Cytoplasm</keyword>
<dbReference type="GO" id="GO:0005737">
    <property type="term" value="C:cytoplasm"/>
    <property type="evidence" value="ECO:0007669"/>
    <property type="project" value="InterPro"/>
</dbReference>
<protein>
    <recommendedName>
        <fullName evidence="4">BAR domain-containing protein</fullName>
    </recommendedName>
</protein>
<accession>A0A6L2PXN1</accession>
<feature type="domain" description="BAR" evidence="4">
    <location>
        <begin position="31"/>
        <end position="254"/>
    </location>
</feature>
<dbReference type="PROSITE" id="PS51021">
    <property type="entry name" value="BAR"/>
    <property type="match status" value="1"/>
</dbReference>
<name>A0A6L2PXN1_COPFO</name>
<dbReference type="AlphaFoldDB" id="A0A6L2PXN1"/>
<dbReference type="GO" id="GO:0051666">
    <property type="term" value="P:actin cortical patch localization"/>
    <property type="evidence" value="ECO:0007669"/>
    <property type="project" value="InterPro"/>
</dbReference>
<dbReference type="Gene3D" id="1.20.1270.60">
    <property type="entry name" value="Arfaptin homology (AH) domain/BAR domain"/>
    <property type="match status" value="1"/>
</dbReference>
<dbReference type="EMBL" id="BLKM01000697">
    <property type="protein sequence ID" value="GFG37403.1"/>
    <property type="molecule type" value="Genomic_DNA"/>
</dbReference>
<dbReference type="GO" id="GO:0006897">
    <property type="term" value="P:endocytosis"/>
    <property type="evidence" value="ECO:0007669"/>
    <property type="project" value="InterPro"/>
</dbReference>
<evidence type="ECO:0000313" key="5">
    <source>
        <dbReference type="EMBL" id="GFG37403.1"/>
    </source>
</evidence>
<evidence type="ECO:0000259" key="4">
    <source>
        <dbReference type="PROSITE" id="PS51021"/>
    </source>
</evidence>
<reference evidence="6" key="1">
    <citation type="submission" date="2020-01" db="EMBL/GenBank/DDBJ databases">
        <title>Draft genome sequence of the Termite Coptotermes fromosanus.</title>
        <authorList>
            <person name="Itakura S."/>
            <person name="Yosikawa Y."/>
            <person name="Umezawa K."/>
        </authorList>
    </citation>
    <scope>NUCLEOTIDE SEQUENCE [LARGE SCALE GENOMIC DNA]</scope>
</reference>
<evidence type="ECO:0000256" key="1">
    <source>
        <dbReference type="ARBA" id="ARBA00004245"/>
    </source>
</evidence>
<comment type="subcellular location">
    <subcellularLocation>
        <location evidence="1">Cytoplasm</location>
        <location evidence="1">Cytoskeleton</location>
    </subcellularLocation>
</comment>